<keyword evidence="4 15" id="KW-0418">Kinase</keyword>
<keyword evidence="5" id="KW-0067">ATP-binding</keyword>
<reference evidence="15 16" key="1">
    <citation type="submission" date="2023-03" db="EMBL/GenBank/DDBJ databases">
        <title>YIM 152171 draft genome.</title>
        <authorList>
            <person name="Yang Z."/>
        </authorList>
    </citation>
    <scope>NUCLEOTIDE SEQUENCE [LARGE SCALE GENOMIC DNA]</scope>
    <source>
        <strain evidence="15 16">YIM 152171</strain>
    </source>
</reference>
<keyword evidence="6" id="KW-0119">Carbohydrate metabolism</keyword>
<evidence type="ECO:0000256" key="12">
    <source>
        <dbReference type="ARBA" id="ARBA00041377"/>
    </source>
</evidence>
<evidence type="ECO:0000259" key="13">
    <source>
        <dbReference type="Pfam" id="PF07005"/>
    </source>
</evidence>
<feature type="domain" description="Four-carbon acid sugar kinase nucleotide binding" evidence="14">
    <location>
        <begin position="258"/>
        <end position="413"/>
    </location>
</feature>
<dbReference type="Gene3D" id="3.40.980.20">
    <property type="entry name" value="Four-carbon acid sugar kinase, nucleotide binding domain"/>
    <property type="match status" value="1"/>
</dbReference>
<dbReference type="InterPro" id="IPR031475">
    <property type="entry name" value="NBD_C"/>
</dbReference>
<dbReference type="NCBIfam" id="NF043035">
    <property type="entry name" value="OxoTetrKin"/>
    <property type="match status" value="1"/>
</dbReference>
<sequence length="421" mass="44336">MSLLLGCIADDFTGATDLCNTLVRRGMRTIQLIDAPPADLPVPEADAITIALKSRTCPPEEAVRLSLQSLEWLRRAGARQFLFKYCSTFDSTAKGNIGPVADALLDALGSDFTIACPAFPETGRTIYMGHLFVGESLLSDTHMRHHPLTPMTDSNLVRVLAQQTPHKTGLVSCPTVAAGAEAVRRRFAELRREGVRHAVPDAVEDAHLETLGEACADLKLITGGSGIALGLPANFRRQGLLADATGADALAAIEGLEAVLAGSCSAATLGQIEEMAKHRPAFRLDPARLAEGRGAADALAWARERLANGPPLIYASAPPEEVKAVQARLGREAAGELVERAMAEIARGLVEAGVRRLVVAGGETSGAVVQALGVKGLRIGPQIDPGVPATVSIGERPLALALKSGNFGARDFFLKAFEVMP</sequence>
<organism evidence="15 16">
    <name type="scientific">Marinimicrococcus flavescens</name>
    <dbReference type="NCBI Taxonomy" id="3031815"/>
    <lineage>
        <taxon>Bacteria</taxon>
        <taxon>Pseudomonadati</taxon>
        <taxon>Pseudomonadota</taxon>
        <taxon>Alphaproteobacteria</taxon>
        <taxon>Geminicoccales</taxon>
        <taxon>Geminicoccaceae</taxon>
        <taxon>Marinimicrococcus</taxon>
    </lineage>
</organism>
<feature type="domain" description="Four-carbon acid sugar kinase N-terminal" evidence="13">
    <location>
        <begin position="5"/>
        <end position="230"/>
    </location>
</feature>
<dbReference type="EMBL" id="JARGEQ010000126">
    <property type="protein sequence ID" value="MDF1587288.1"/>
    <property type="molecule type" value="Genomic_DNA"/>
</dbReference>
<evidence type="ECO:0000256" key="10">
    <source>
        <dbReference type="ARBA" id="ARBA00039095"/>
    </source>
</evidence>
<dbReference type="Pfam" id="PF17042">
    <property type="entry name" value="NBD_C"/>
    <property type="match status" value="1"/>
</dbReference>
<dbReference type="InterPro" id="IPR037051">
    <property type="entry name" value="4-carb_acid_sugar_kinase_N_sf"/>
</dbReference>
<evidence type="ECO:0000256" key="6">
    <source>
        <dbReference type="ARBA" id="ARBA00023277"/>
    </source>
</evidence>
<dbReference type="RefSeq" id="WP_327789705.1">
    <property type="nucleotide sequence ID" value="NZ_JARGEQ010000126.1"/>
</dbReference>
<proteinExistence type="inferred from homology"/>
<evidence type="ECO:0000256" key="2">
    <source>
        <dbReference type="ARBA" id="ARBA00022679"/>
    </source>
</evidence>
<dbReference type="InterPro" id="IPR050007">
    <property type="entry name" value="OtnK"/>
</dbReference>
<dbReference type="GO" id="GO:0005524">
    <property type="term" value="F:ATP binding"/>
    <property type="evidence" value="ECO:0007669"/>
    <property type="project" value="UniProtKB-KW"/>
</dbReference>
<evidence type="ECO:0000313" key="15">
    <source>
        <dbReference type="EMBL" id="MDF1587288.1"/>
    </source>
</evidence>
<dbReference type="EC" id="2.7.1.217" evidence="10"/>
<evidence type="ECO:0000256" key="11">
    <source>
        <dbReference type="ARBA" id="ARBA00039461"/>
    </source>
</evidence>
<keyword evidence="16" id="KW-1185">Reference proteome</keyword>
<name>A0AAP4D668_9PROT</name>
<dbReference type="AlphaFoldDB" id="A0AAP4D668"/>
<comment type="function">
    <text evidence="9">Catalyzes the ATP-dependent phosphorylation of 3-oxo-tetronate to 3-oxo-tetronate 4-phosphate.</text>
</comment>
<gene>
    <name evidence="15" type="ORF">PZ740_12955</name>
</gene>
<dbReference type="Gene3D" id="3.40.50.10840">
    <property type="entry name" value="Putative sugar-binding, N-terminal domain"/>
    <property type="match status" value="1"/>
</dbReference>
<evidence type="ECO:0000256" key="9">
    <source>
        <dbReference type="ARBA" id="ARBA00037335"/>
    </source>
</evidence>
<evidence type="ECO:0000259" key="14">
    <source>
        <dbReference type="Pfam" id="PF17042"/>
    </source>
</evidence>
<evidence type="ECO:0000256" key="3">
    <source>
        <dbReference type="ARBA" id="ARBA00022741"/>
    </source>
</evidence>
<evidence type="ECO:0000256" key="4">
    <source>
        <dbReference type="ARBA" id="ARBA00022777"/>
    </source>
</evidence>
<keyword evidence="3" id="KW-0547">Nucleotide-binding</keyword>
<accession>A0AAP4D668</accession>
<dbReference type="InterPro" id="IPR042213">
    <property type="entry name" value="NBD_C_sf"/>
</dbReference>
<keyword evidence="2" id="KW-0808">Transferase</keyword>
<comment type="catalytic activity">
    <reaction evidence="8">
        <text>3-dehydro-D-erythronate + ATP = 3-dehydro-4-O-phospho-D-erythronate + ADP + H(+)</text>
        <dbReference type="Rhea" id="RHEA:52556"/>
        <dbReference type="ChEBI" id="CHEBI:15378"/>
        <dbReference type="ChEBI" id="CHEBI:30616"/>
        <dbReference type="ChEBI" id="CHEBI:57958"/>
        <dbReference type="ChEBI" id="CHEBI:136593"/>
        <dbReference type="ChEBI" id="CHEBI:456216"/>
        <dbReference type="EC" id="2.7.1.217"/>
    </reaction>
</comment>
<evidence type="ECO:0000256" key="8">
    <source>
        <dbReference type="ARBA" id="ARBA00036346"/>
    </source>
</evidence>
<protein>
    <recommendedName>
        <fullName evidence="11">3-oxo-tetronate kinase</fullName>
        <ecNumber evidence="10">2.7.1.217</ecNumber>
    </recommendedName>
    <alternativeName>
        <fullName evidence="12">3-dehydrotetronate 4-kinase</fullName>
    </alternativeName>
</protein>
<dbReference type="InterPro" id="IPR010737">
    <property type="entry name" value="4-carb_acid_sugar_kinase_N"/>
</dbReference>
<evidence type="ECO:0000256" key="1">
    <source>
        <dbReference type="ARBA" id="ARBA00005715"/>
    </source>
</evidence>
<dbReference type="SUPFAM" id="SSF142764">
    <property type="entry name" value="YgbK-like"/>
    <property type="match status" value="1"/>
</dbReference>
<evidence type="ECO:0000313" key="16">
    <source>
        <dbReference type="Proteomes" id="UP001301140"/>
    </source>
</evidence>
<evidence type="ECO:0000256" key="5">
    <source>
        <dbReference type="ARBA" id="ARBA00022840"/>
    </source>
</evidence>
<evidence type="ECO:0000256" key="7">
    <source>
        <dbReference type="ARBA" id="ARBA00035898"/>
    </source>
</evidence>
<comment type="similarity">
    <text evidence="1">Belongs to the four-carbon acid sugar kinase family.</text>
</comment>
<dbReference type="GO" id="GO:0016301">
    <property type="term" value="F:kinase activity"/>
    <property type="evidence" value="ECO:0007669"/>
    <property type="project" value="UniProtKB-KW"/>
</dbReference>
<comment type="catalytic activity">
    <reaction evidence="7">
        <text>3-dehydro-L-erythronate + ATP = 3-dehydro-4-O-phospho-L-erythronate + ADP + H(+)</text>
        <dbReference type="Rhea" id="RHEA:52552"/>
        <dbReference type="ChEBI" id="CHEBI:15378"/>
        <dbReference type="ChEBI" id="CHEBI:30616"/>
        <dbReference type="ChEBI" id="CHEBI:136592"/>
        <dbReference type="ChEBI" id="CHEBI:136670"/>
        <dbReference type="ChEBI" id="CHEBI:456216"/>
        <dbReference type="EC" id="2.7.1.217"/>
    </reaction>
</comment>
<comment type="caution">
    <text evidence="15">The sequence shown here is derived from an EMBL/GenBank/DDBJ whole genome shotgun (WGS) entry which is preliminary data.</text>
</comment>
<dbReference type="Pfam" id="PF07005">
    <property type="entry name" value="SBD_N"/>
    <property type="match status" value="1"/>
</dbReference>
<dbReference type="Proteomes" id="UP001301140">
    <property type="component" value="Unassembled WGS sequence"/>
</dbReference>